<evidence type="ECO:0000256" key="2">
    <source>
        <dbReference type="SAM" id="MobiDB-lite"/>
    </source>
</evidence>
<feature type="region of interest" description="Disordered" evidence="2">
    <location>
        <begin position="2766"/>
        <end position="2822"/>
    </location>
</feature>
<dbReference type="STRING" id="52586.A0A0B1P916"/>
<dbReference type="InterPro" id="IPR019441">
    <property type="entry name" value="FMP27/BLTP2/Hobbit_GFWDK_RBG"/>
</dbReference>
<name>A0A0B1P916_UNCNE</name>
<dbReference type="Pfam" id="PF10344">
    <property type="entry name" value="Hobbit"/>
    <property type="match status" value="1"/>
</dbReference>
<evidence type="ECO:0000313" key="7">
    <source>
        <dbReference type="EMBL" id="KHJ33164.1"/>
    </source>
</evidence>
<feature type="region of interest" description="Disordered" evidence="2">
    <location>
        <begin position="2528"/>
        <end position="2548"/>
    </location>
</feature>
<feature type="domain" description="FMP27 WPPW motif-containing RBG unit" evidence="6">
    <location>
        <begin position="1656"/>
        <end position="2175"/>
    </location>
</feature>
<feature type="compositionally biased region" description="Basic and acidic residues" evidence="2">
    <location>
        <begin position="1076"/>
        <end position="1093"/>
    </location>
</feature>
<gene>
    <name evidence="7" type="ORF">EV44_g0190</name>
</gene>
<dbReference type="InterPro" id="IPR019415">
    <property type="entry name" value="FMP27_SW_RBG"/>
</dbReference>
<keyword evidence="1" id="KW-0175">Coiled coil</keyword>
<dbReference type="SMART" id="SM01215">
    <property type="entry name" value="Fmp27_SW"/>
    <property type="match status" value="1"/>
</dbReference>
<keyword evidence="3" id="KW-0812">Transmembrane</keyword>
<evidence type="ECO:0000313" key="8">
    <source>
        <dbReference type="Proteomes" id="UP000030854"/>
    </source>
</evidence>
<evidence type="ECO:0000259" key="4">
    <source>
        <dbReference type="SMART" id="SM01214"/>
    </source>
</evidence>
<feature type="domain" description="FMP27 SW motif-containing RBG unit" evidence="5">
    <location>
        <begin position="1130"/>
        <end position="1232"/>
    </location>
</feature>
<feature type="region of interest" description="Disordered" evidence="2">
    <location>
        <begin position="1994"/>
        <end position="2020"/>
    </location>
</feature>
<evidence type="ECO:0000256" key="3">
    <source>
        <dbReference type="SAM" id="Phobius"/>
    </source>
</evidence>
<keyword evidence="8" id="KW-1185">Reference proteome</keyword>
<feature type="compositionally biased region" description="Polar residues" evidence="2">
    <location>
        <begin position="2604"/>
        <end position="2618"/>
    </location>
</feature>
<organism evidence="7 8">
    <name type="scientific">Uncinula necator</name>
    <name type="common">Grape powdery mildew</name>
    <dbReference type="NCBI Taxonomy" id="52586"/>
    <lineage>
        <taxon>Eukaryota</taxon>
        <taxon>Fungi</taxon>
        <taxon>Dikarya</taxon>
        <taxon>Ascomycota</taxon>
        <taxon>Pezizomycotina</taxon>
        <taxon>Leotiomycetes</taxon>
        <taxon>Erysiphales</taxon>
        <taxon>Erysiphaceae</taxon>
        <taxon>Erysiphe</taxon>
    </lineage>
</organism>
<comment type="caution">
    <text evidence="7">The sequence shown here is derived from an EMBL/GenBank/DDBJ whole genome shotgun (WGS) entry which is preliminary data.</text>
</comment>
<reference evidence="7 8" key="1">
    <citation type="journal article" date="2014" name="BMC Genomics">
        <title>Adaptive genomic structural variation in the grape powdery mildew pathogen, Erysiphe necator.</title>
        <authorList>
            <person name="Jones L."/>
            <person name="Riaz S."/>
            <person name="Morales-Cruz A."/>
            <person name="Amrine K.C."/>
            <person name="McGuire B."/>
            <person name="Gubler W.D."/>
            <person name="Walker M.A."/>
            <person name="Cantu D."/>
        </authorList>
    </citation>
    <scope>NUCLEOTIDE SEQUENCE [LARGE SCALE GENOMIC DNA]</scope>
    <source>
        <strain evidence="8">c</strain>
    </source>
</reference>
<dbReference type="HOGENOM" id="CLU_000592_0_0_1"/>
<feature type="compositionally biased region" description="Low complexity" evidence="2">
    <location>
        <begin position="2766"/>
        <end position="2815"/>
    </location>
</feature>
<feature type="compositionally biased region" description="Polar residues" evidence="2">
    <location>
        <begin position="2011"/>
        <end position="2020"/>
    </location>
</feature>
<dbReference type="InterPro" id="IPR019449">
    <property type="entry name" value="FMP27_WPPW_RBG"/>
</dbReference>
<feature type="transmembrane region" description="Helical" evidence="3">
    <location>
        <begin position="7"/>
        <end position="27"/>
    </location>
</feature>
<feature type="region of interest" description="Disordered" evidence="2">
    <location>
        <begin position="2594"/>
        <end position="2618"/>
    </location>
</feature>
<dbReference type="Proteomes" id="UP000030854">
    <property type="component" value="Unassembled WGS sequence"/>
</dbReference>
<evidence type="ECO:0000256" key="1">
    <source>
        <dbReference type="SAM" id="Coils"/>
    </source>
</evidence>
<keyword evidence="3" id="KW-0472">Membrane</keyword>
<feature type="region of interest" description="Disordered" evidence="2">
    <location>
        <begin position="1071"/>
        <end position="1098"/>
    </location>
</feature>
<protein>
    <submittedName>
        <fullName evidence="7">Putative upf0648 protein</fullName>
    </submittedName>
</protein>
<keyword evidence="3" id="KW-1133">Transmembrane helix</keyword>
<feature type="compositionally biased region" description="Polar residues" evidence="2">
    <location>
        <begin position="2532"/>
        <end position="2543"/>
    </location>
</feature>
<sequence length="2893" mass="332193">MAFLSSTFILGVIVLAYISSFVLFATLRILTGISIQRIGYFSLRRISYSPKAGVKVEIRCLGFHIHRPTFAQPTWLSIVLTGLAITVDLKMTEREKNQDKRQRRKHHGYASQLQDRLDEKCSETLRSKTWQQLTVIKDRLKRLHRNIKWIRMVDLVVTNSTISLTNVGTIQIGNFTMVVDTRARMMGQGRTHLPPEGLEKQKQPAEWVITARSILFTAEGENPVEILDHATLNIQGLLSRELDGLRDTSISLKLGRVHIPYDDLNKCIDRYQLFYNSLQKNKLLQTMDVFDDQVLEKIDKNNFRKENMGQKHFESTELISSVLRGIKEIQFVASYVGFMKRLSLIQSNGLPICLNISMKEVGIDLNRLDQKSPAHRMYFSPKDIAHQALVAALSIAIGIDGDVKTERLAYIPMATTTIRTTFISKIVESTGRNSADERNANMLFANVVVTSPSVDLDPKQLALVLSISKIRPRSMDNFIEKRKYCLISRILPKANVKFSMHEPVIRITLPSVEKNVQKDGLDLIISSVSSVSLDIESSHSSLGDLHYGLVSTFRLQSLALYYQTFSGAHYELLDIESLELKTQINAKSELYVVVTGVLKTFSVHMVRPEINDGIHQILRQISFDVESENETPKRNAFKLNFVRALPSWLVNFSLQIDDFSIEIAGIDEEISGQTRGVALQLESWIAEYHVSEIENTEVKPRRRLSRSLNSDSDIKCKRQKTKSFKSQNSTHGRKLSIQMKSLEVFIVESLQKWEQDPLIAMPKLEFTFSTTSDKHGPVFDIFLYIKHLLIDCSLYRYYACLVACMVLKRAFMQTNTDLHEDEKSQSIKNLEINDGLSPIKCQVSNTQNSQEFSKFVREQISIDFGAALLQIRAQMPSDPPIMLQIYNMQAGKCRWDSPFLNAKFLRLGSGAPRIRQVWAKIISIKNFRVDYRESQFTGEDGVIKAEKYIDINAEATRIAIPHQLVVHQVVDNLVNTLKSVEQLHHRLLHSEKSVTENKCSVEPKQFPKVLIRVKALLFELEDGLFEWKLGVIYRTGILEQAQRLARKAVFNVKARKVKEETQKNLAKLTGKFTHTQNRDKFPDLDRPSSRNEENSSILSQDSQPLEYFQARYNPDGACKITSSAKITSGEAYEKLLEFDSQSWKRRIDQAFFRTKAKMRELREAFWGADELPEDVKSDEETLQVPQRPALMEVYISNLYIKIEKPTFPLAELPNFINRVGKGMPHDMKYALLIPMHIQIDMGEARASLRDYPLPFIHVPSVKPNQSSCLPAWSLKANFVIGEEFCNCESSRNVEIEIVPPRDNNKGTPSQGRFAINISRTISAVKSYSDINVDINTANPTRITWGSSFQPAIQDMMMTIENFTKPQIDPSDRIGFWDKIRYSFHSRVNLAWKNDGDVHLLLKGSRNPYEISGNGAGFLMCWRNNVRCNIRQCDDPRKLMNVQSGQYILAVPDFRLQAQKLSDDNCSIENESIFDSFEDGTTFKKIIMKLSGNVQWLAGLMFERNLAEPGQRSFNFKPHYEIVLKRPDCAKSNDNLSYDAFRDFRSNHIHLSIAVKAPMDVNFPFSNARKLESYNTVHLSPKFFSHFYAWWSLFGGATSLPIRQGSLWPGIDKSSKKFARHLATIKYNILLAPIFISHVYKHNDTTDFDINADSVTGLKIKLENFMLDAHQRKEELEAYEKGHKTQSKTSGMKMHQAQLDLISVDIRAITAKIPETSSDKLDLAICSAQIFQTDEKNSGQSHFDSPGNDLSWIDKDDLVELDWIRPSNKSLETKILPLVYAPRLTYFRQTDQENLQENGCNQNPFGSELTHFCTMTKDDNPLWEQYELTKRRKDQLQKQMKSHILSLRNAEIRASQDIQNEKYRADLEQLKRQYQLFRDKNQFLESMLKSFERCVPINDHLNLLEKDLFSKSYGEQSLENIGTSSSEEFNTELLAKSRSDFNNRFVIHNMQLKWNNLLRNIILRYIHHASQRQGIVYYLSRRAVKFILDIVQEQKRPKESKREKEDKKIEPKTNSSTFGHGIDSSCQNASHYFNEILSEAKKFVHTLEKDFNDSDAHNEAMENSDISKDFLPMNSYHLHLIAPQIQLQSEKNPMAIVLVTAKGMEAKVIEIMDRDRVLDNISGLVQRKFSVEMDSIQFFVTHQKWFSSQILSMYSGNHYGAPADSAWPPWVPMEVMFDFKVDPFGFKRVVQKTSASLRYDKYNTLRLKYNDEVTSETISENKLNPKGINRMDRVWVEFPKVHAICNSAQYYAMYIIVMDLLMYSEPQEKTRNELLEKIILASDFSDLRGVPEMIMTLQERIRQLEEIRTNFFNLNSLDEKDWEDKLLLDRDINSCENELFFMMKAITTSQRKYDTSKTSGLLRWNIASEQIKWHLMRDNAEPLLEFQLQRAEYDRTDNYDGSHNNLIQISKITGLNLLPDAIYPEILAPYLDINGKAFNGDSNQKMLRVYWYMLEAIAGIPVMDHFDVKLFPMKIQLERDIGKKLFDYIFPGSDNKYQSSFMVEKMELIKDDLEEDGLNLKKSINLPKEQFDEQSNTNSSFQTETVERRPESMLNFEQGQNIASSKKNSKNLGIQSLDRQHFRLFQSHQMITPGLRISSKKSSKTSDGNNSPIRRTESFQTQHASIYDSKSKRFALSRHNSKLKIEQSSDDLTKMMGRASSYMTFANVKINSVVLCLSYKGKSERNLEDIHNLVFRLPDLEYRNKTWSNLDLALAFKRDVIKSLISHTGAIVANKFKHRPSAAQQNRIRELASNSLILPSSSQEAPFDYSDAASSPSASVNKRTSTNERSNNSERSVSSSQNSIQRSHSYSSNISNMKNLPSGLVMTSMGDEVIKDDTKVLEKKTKPKSRVLGLLVKRNDCSSPENKLKKIESGSEKRRTRHSLKIILGSGTSG</sequence>
<dbReference type="EMBL" id="JNVN01001593">
    <property type="protein sequence ID" value="KHJ33164.1"/>
    <property type="molecule type" value="Genomic_DNA"/>
</dbReference>
<evidence type="ECO:0000259" key="6">
    <source>
        <dbReference type="SMART" id="SM01216"/>
    </source>
</evidence>
<dbReference type="SMART" id="SM01216">
    <property type="entry name" value="Fmp27_WPPW"/>
    <property type="match status" value="1"/>
</dbReference>
<evidence type="ECO:0000259" key="5">
    <source>
        <dbReference type="SMART" id="SM01215"/>
    </source>
</evidence>
<feature type="compositionally biased region" description="Basic and acidic residues" evidence="2">
    <location>
        <begin position="1994"/>
        <end position="2010"/>
    </location>
</feature>
<feature type="domain" description="FMP27/BLTP2/Hobbit GFWDK motif-containing RBG unit" evidence="4">
    <location>
        <begin position="1250"/>
        <end position="1410"/>
    </location>
</feature>
<dbReference type="PANTHER" id="PTHR15678:SF6">
    <property type="entry name" value="BRIDGE-LIKE LIPID TRANSFER PROTEIN FAMILY MEMBER 2"/>
    <property type="match status" value="1"/>
</dbReference>
<proteinExistence type="predicted"/>
<dbReference type="PANTHER" id="PTHR15678">
    <property type="entry name" value="ANTIGEN MLAA-22-RELATED"/>
    <property type="match status" value="1"/>
</dbReference>
<dbReference type="OMA" id="IQLKWNN"/>
<feature type="coiled-coil region" evidence="1">
    <location>
        <begin position="1832"/>
        <end position="1886"/>
    </location>
</feature>
<dbReference type="InterPro" id="IPR045167">
    <property type="entry name" value="Hobbit"/>
</dbReference>
<dbReference type="SMART" id="SM01214">
    <property type="entry name" value="Fmp27_GFWDK"/>
    <property type="match status" value="1"/>
</dbReference>
<accession>A0A0B1P916</accession>